<feature type="domain" description="VIT" evidence="4">
    <location>
        <begin position="29"/>
        <end position="157"/>
    </location>
</feature>
<evidence type="ECO:0000259" key="3">
    <source>
        <dbReference type="PROSITE" id="PS50234"/>
    </source>
</evidence>
<sequence length="697" mass="75293">MNMIRKSRLGMWRMLILLLGMLAGTMVQAAGLLTPVDGSKPPLDLREQHVKVVIEDGFAVTTVEQVFHNPHDKDLEAIYSFPVPEHGAVGEFTLWIDGKPVTGEVLEKQQARQLYEQEKKAGRDAGLTEKDSYKTFDISVAPVRAGQDTRIRLVYLQAAAVDTGIGRYVYPLEEGGVDEQKLAFWTANPKVSGSFSFNLHLKSSYPVDGIRVPNQGAAQVSQIGPGEWKVSLSSQGATGPAASESGKPASASAPAAFNPQSGGAAFSLDKDLVVYWRHKAGLPGSVDLVTYKPDAAKRGTFMLTVTPGDDLKPITEGSDWIFVLDMSGSMTGKYATLADGVQRSLGKLRPNDRFRIVLFNDRATELTGGYVNATPEMVKRYSAEVAAVRPSSGTNLFAGLQVGMDALEADRTSAIVLVTDGVANVGETAQRKFIELIQKKDVRLFTFIMGNSANRPLLEALTRASNGFAISISNSDDIVGQLLTAVSKVSHEALHGVQVKINGVKTDDLTPAQIGSLYRGQQLVLIGHYWGDGPAKVELTGRVSGNPKTYRTEFAFPAKTAQHPELERLWAYASIEALQAEMADFGEKADLKRAATDLALEYSLVTDYTSMLVLREEQFAANKIERRNQARVAAEDAARQQRAQGGPVSRRVDTQQPISQAPRASHSGGSGGGALDGWNVAALLALLVLSLRLRRAA</sequence>
<gene>
    <name evidence="5" type="ORF">HJ583_012800</name>
</gene>
<feature type="chain" id="PRO_5045382524" evidence="2">
    <location>
        <begin position="30"/>
        <end position="697"/>
    </location>
</feature>
<reference evidence="5 6" key="1">
    <citation type="submission" date="2020-06" db="EMBL/GenBank/DDBJ databases">
        <title>Draft genome of Uliginosibacterium sp. IMCC34675.</title>
        <authorList>
            <person name="Song J."/>
        </authorList>
    </citation>
    <scope>NUCLEOTIDE SEQUENCE [LARGE SCALE GENOMIC DNA]</scope>
    <source>
        <strain evidence="5 6">IMCC34675</strain>
    </source>
</reference>
<keyword evidence="2" id="KW-0732">Signal</keyword>
<feature type="compositionally biased region" description="Low complexity" evidence="1">
    <location>
        <begin position="240"/>
        <end position="256"/>
    </location>
</feature>
<evidence type="ECO:0000313" key="5">
    <source>
        <dbReference type="EMBL" id="NSL55911.1"/>
    </source>
</evidence>
<dbReference type="EMBL" id="JABCSC020000003">
    <property type="protein sequence ID" value="NSL55911.1"/>
    <property type="molecule type" value="Genomic_DNA"/>
</dbReference>
<dbReference type="PANTHER" id="PTHR45737">
    <property type="entry name" value="VON WILLEBRAND FACTOR A DOMAIN-CONTAINING PROTEIN 5A"/>
    <property type="match status" value="1"/>
</dbReference>
<dbReference type="Proteomes" id="UP000778523">
    <property type="component" value="Unassembled WGS sequence"/>
</dbReference>
<proteinExistence type="predicted"/>
<dbReference type="SMART" id="SM00327">
    <property type="entry name" value="VWA"/>
    <property type="match status" value="1"/>
</dbReference>
<dbReference type="PROSITE" id="PS51468">
    <property type="entry name" value="VIT"/>
    <property type="match status" value="1"/>
</dbReference>
<feature type="region of interest" description="Disordered" evidence="1">
    <location>
        <begin position="632"/>
        <end position="671"/>
    </location>
</feature>
<comment type="caution">
    <text evidence="5">The sequence shown here is derived from an EMBL/GenBank/DDBJ whole genome shotgun (WGS) entry which is preliminary data.</text>
</comment>
<evidence type="ECO:0000313" key="6">
    <source>
        <dbReference type="Proteomes" id="UP000778523"/>
    </source>
</evidence>
<name>A0ABX2IGS3_9RHOO</name>
<evidence type="ECO:0000256" key="1">
    <source>
        <dbReference type="SAM" id="MobiDB-lite"/>
    </source>
</evidence>
<dbReference type="InterPro" id="IPR002035">
    <property type="entry name" value="VWF_A"/>
</dbReference>
<dbReference type="Pfam" id="PF08487">
    <property type="entry name" value="VIT"/>
    <property type="match status" value="1"/>
</dbReference>
<feature type="region of interest" description="Disordered" evidence="1">
    <location>
        <begin position="231"/>
        <end position="256"/>
    </location>
</feature>
<dbReference type="Pfam" id="PF13768">
    <property type="entry name" value="VWA_3"/>
    <property type="match status" value="1"/>
</dbReference>
<dbReference type="SUPFAM" id="SSF53300">
    <property type="entry name" value="vWA-like"/>
    <property type="match status" value="1"/>
</dbReference>
<feature type="domain" description="VWFA" evidence="3">
    <location>
        <begin position="319"/>
        <end position="486"/>
    </location>
</feature>
<dbReference type="SMART" id="SM00609">
    <property type="entry name" value="VIT"/>
    <property type="match status" value="1"/>
</dbReference>
<evidence type="ECO:0000256" key="2">
    <source>
        <dbReference type="SAM" id="SignalP"/>
    </source>
</evidence>
<dbReference type="PANTHER" id="PTHR45737:SF6">
    <property type="entry name" value="VON WILLEBRAND FACTOR A DOMAIN-CONTAINING PROTEIN 5A"/>
    <property type="match status" value="1"/>
</dbReference>
<protein>
    <submittedName>
        <fullName evidence="5">VWA domain-containing protein</fullName>
    </submittedName>
</protein>
<dbReference type="InterPro" id="IPR013694">
    <property type="entry name" value="VIT"/>
</dbReference>
<organism evidence="5 6">
    <name type="scientific">Uliginosibacterium aquaticum</name>
    <dbReference type="NCBI Taxonomy" id="2731212"/>
    <lineage>
        <taxon>Bacteria</taxon>
        <taxon>Pseudomonadati</taxon>
        <taxon>Pseudomonadota</taxon>
        <taxon>Betaproteobacteria</taxon>
        <taxon>Rhodocyclales</taxon>
        <taxon>Zoogloeaceae</taxon>
        <taxon>Uliginosibacterium</taxon>
    </lineage>
</organism>
<dbReference type="InterPro" id="IPR036465">
    <property type="entry name" value="vWFA_dom_sf"/>
</dbReference>
<dbReference type="Gene3D" id="3.40.50.410">
    <property type="entry name" value="von Willebrand factor, type A domain"/>
    <property type="match status" value="1"/>
</dbReference>
<dbReference type="PROSITE" id="PS50234">
    <property type="entry name" value="VWFA"/>
    <property type="match status" value="1"/>
</dbReference>
<keyword evidence="6" id="KW-1185">Reference proteome</keyword>
<accession>A0ABX2IGS3</accession>
<feature type="signal peptide" evidence="2">
    <location>
        <begin position="1"/>
        <end position="29"/>
    </location>
</feature>
<evidence type="ECO:0000259" key="4">
    <source>
        <dbReference type="PROSITE" id="PS51468"/>
    </source>
</evidence>